<evidence type="ECO:0000256" key="2">
    <source>
        <dbReference type="ARBA" id="ARBA00022475"/>
    </source>
</evidence>
<dbReference type="PANTHER" id="PTHR22926">
    <property type="entry name" value="PHOSPHO-N-ACETYLMURAMOYL-PENTAPEPTIDE-TRANSFERASE"/>
    <property type="match status" value="1"/>
</dbReference>
<dbReference type="Pfam" id="PF00953">
    <property type="entry name" value="Glycos_transf_4"/>
    <property type="match status" value="1"/>
</dbReference>
<dbReference type="GO" id="GO:0016780">
    <property type="term" value="F:phosphotransferase activity, for other substituted phosphate groups"/>
    <property type="evidence" value="ECO:0007669"/>
    <property type="project" value="InterPro"/>
</dbReference>
<feature type="transmembrane region" description="Helical" evidence="8">
    <location>
        <begin position="126"/>
        <end position="147"/>
    </location>
</feature>
<dbReference type="GO" id="GO:0005886">
    <property type="term" value="C:plasma membrane"/>
    <property type="evidence" value="ECO:0007669"/>
    <property type="project" value="UniProtKB-SubCell"/>
</dbReference>
<evidence type="ECO:0000313" key="10">
    <source>
        <dbReference type="Proteomes" id="UP000008631"/>
    </source>
</evidence>
<dbReference type="KEGG" id="ipa:Isop_3093"/>
<dbReference type="InterPro" id="IPR000715">
    <property type="entry name" value="Glycosyl_transferase_4"/>
</dbReference>
<keyword evidence="6 8" id="KW-0472">Membrane</keyword>
<dbReference type="CDD" id="cd06853">
    <property type="entry name" value="GT_WecA_like"/>
    <property type="match status" value="1"/>
</dbReference>
<dbReference type="AlphaFoldDB" id="E8R3E8"/>
<dbReference type="eggNOG" id="COG0472">
    <property type="taxonomic scope" value="Bacteria"/>
</dbReference>
<evidence type="ECO:0000256" key="7">
    <source>
        <dbReference type="PIRSR" id="PIRSR600715-1"/>
    </source>
</evidence>
<evidence type="ECO:0000256" key="1">
    <source>
        <dbReference type="ARBA" id="ARBA00004651"/>
    </source>
</evidence>
<feature type="binding site" evidence="7">
    <location>
        <position position="231"/>
    </location>
    <ligand>
        <name>Mg(2+)</name>
        <dbReference type="ChEBI" id="CHEBI:18420"/>
    </ligand>
</feature>
<reference key="1">
    <citation type="submission" date="2010-11" db="EMBL/GenBank/DDBJ databases">
        <title>The complete sequence of chromosome of Isophaera pallida ATCC 43644.</title>
        <authorList>
            <consortium name="US DOE Joint Genome Institute (JGI-PGF)"/>
            <person name="Lucas S."/>
            <person name="Copeland A."/>
            <person name="Lapidus A."/>
            <person name="Bruce D."/>
            <person name="Goodwin L."/>
            <person name="Pitluck S."/>
            <person name="Kyrpides N."/>
            <person name="Mavromatis K."/>
            <person name="Pagani I."/>
            <person name="Ivanova N."/>
            <person name="Saunders E."/>
            <person name="Brettin T."/>
            <person name="Detter J.C."/>
            <person name="Han C."/>
            <person name="Tapia R."/>
            <person name="Land M."/>
            <person name="Hauser L."/>
            <person name="Markowitz V."/>
            <person name="Cheng J.-F."/>
            <person name="Hugenholtz P."/>
            <person name="Woyke T."/>
            <person name="Wu D."/>
            <person name="Eisen J.A."/>
        </authorList>
    </citation>
    <scope>NUCLEOTIDE SEQUENCE</scope>
    <source>
        <strain>ATCC 43644</strain>
    </source>
</reference>
<dbReference type="STRING" id="575540.Isop_3093"/>
<dbReference type="RefSeq" id="WP_013565946.1">
    <property type="nucleotide sequence ID" value="NC_014962.1"/>
</dbReference>
<feature type="transmembrane region" description="Helical" evidence="8">
    <location>
        <begin position="153"/>
        <end position="172"/>
    </location>
</feature>
<feature type="transmembrane region" description="Helical" evidence="8">
    <location>
        <begin position="232"/>
        <end position="253"/>
    </location>
</feature>
<keyword evidence="5 8" id="KW-1133">Transmembrane helix</keyword>
<dbReference type="GO" id="GO:0009103">
    <property type="term" value="P:lipopolysaccharide biosynthetic process"/>
    <property type="evidence" value="ECO:0007669"/>
    <property type="project" value="TreeGrafter"/>
</dbReference>
<reference evidence="9 10" key="2">
    <citation type="journal article" date="2011" name="Stand. Genomic Sci.">
        <title>Complete genome sequence of Isosphaera pallida type strain (IS1B).</title>
        <authorList>
            <consortium name="US DOE Joint Genome Institute (JGI-PGF)"/>
            <person name="Goker M."/>
            <person name="Cleland D."/>
            <person name="Saunders E."/>
            <person name="Lapidus A."/>
            <person name="Nolan M."/>
            <person name="Lucas S."/>
            <person name="Hammon N."/>
            <person name="Deshpande S."/>
            <person name="Cheng J.F."/>
            <person name="Tapia R."/>
            <person name="Han C."/>
            <person name="Goodwin L."/>
            <person name="Pitluck S."/>
            <person name="Liolios K."/>
            <person name="Pagani I."/>
            <person name="Ivanova N."/>
            <person name="Mavromatis K."/>
            <person name="Pati A."/>
            <person name="Chen A."/>
            <person name="Palaniappan K."/>
            <person name="Land M."/>
            <person name="Hauser L."/>
            <person name="Chang Y.J."/>
            <person name="Jeffries C.D."/>
            <person name="Detter J.C."/>
            <person name="Beck B."/>
            <person name="Woyke T."/>
            <person name="Bristow J."/>
            <person name="Eisen J.A."/>
            <person name="Markowitz V."/>
            <person name="Hugenholtz P."/>
            <person name="Kyrpides N.C."/>
            <person name="Klenk H.P."/>
        </authorList>
    </citation>
    <scope>NUCLEOTIDE SEQUENCE [LARGE SCALE GENOMIC DNA]</scope>
    <source>
        <strain evidence="10">ATCC 43644 / DSM 9630 / IS1B</strain>
    </source>
</reference>
<sequence length="385" mass="40307">MAWLAVGLFLGGAALVLSWALGHAVRRLAPRVGLVDVPGGRKAHQVPTPLGGGLAIASATTFILGCGWLAVGPLRPWLPLPEPLAIHADGLRDKAGTLWLLIGLSWLILLMGLADDRRALNWRPRLAIQFALAGMFVWWGDRITLFWPLSQPLVSGGLTVLWIVGLTNAFNFLDNMDGLAAGVALIAAALLAAASALVGGLFVPVALIVLIGALAGFLIHNRPPARLFMGDAGSNFLGFVLGGLSVLGTFTRVEGVGPVAYAPHAALTPLLVMAVPLYDTISVILIRLREGRSPFQPDRRHFSHRLVARGLTPPRAVATIHLVTLAGGLGALLLHRLDGLGAAVVASQTLCLLGIVAILESTSGASATIQSNERPEEGDGVRQAS</sequence>
<feature type="binding site" evidence="7">
    <location>
        <position position="171"/>
    </location>
    <ligand>
        <name>Mg(2+)</name>
        <dbReference type="ChEBI" id="CHEBI:18420"/>
    </ligand>
</feature>
<feature type="transmembrane region" description="Helical" evidence="8">
    <location>
        <begin position="265"/>
        <end position="286"/>
    </location>
</feature>
<dbReference type="InParanoid" id="E8R3E8"/>
<feature type="transmembrane region" description="Helical" evidence="8">
    <location>
        <begin position="202"/>
        <end position="220"/>
    </location>
</feature>
<keyword evidence="10" id="KW-1185">Reference proteome</keyword>
<dbReference type="GO" id="GO:0046872">
    <property type="term" value="F:metal ion binding"/>
    <property type="evidence" value="ECO:0007669"/>
    <property type="project" value="UniProtKB-KW"/>
</dbReference>
<accession>E8R3E8</accession>
<feature type="transmembrane region" description="Helical" evidence="8">
    <location>
        <begin position="96"/>
        <end position="114"/>
    </location>
</feature>
<dbReference type="OrthoDB" id="9783652at2"/>
<evidence type="ECO:0000256" key="6">
    <source>
        <dbReference type="ARBA" id="ARBA00023136"/>
    </source>
</evidence>
<evidence type="ECO:0000256" key="8">
    <source>
        <dbReference type="SAM" id="Phobius"/>
    </source>
</evidence>
<dbReference type="EMBL" id="CP002353">
    <property type="protein sequence ID" value="ADV63658.1"/>
    <property type="molecule type" value="Genomic_DNA"/>
</dbReference>
<dbReference type="PANTHER" id="PTHR22926:SF3">
    <property type="entry name" value="UNDECAPRENYL-PHOSPHATE ALPHA-N-ACETYLGLUCOSAMINYL 1-PHOSPHATE TRANSFERASE"/>
    <property type="match status" value="1"/>
</dbReference>
<keyword evidence="7" id="KW-0460">Magnesium</keyword>
<evidence type="ECO:0000256" key="5">
    <source>
        <dbReference type="ARBA" id="ARBA00022989"/>
    </source>
</evidence>
<comment type="cofactor">
    <cofactor evidence="7">
        <name>Mg(2+)</name>
        <dbReference type="ChEBI" id="CHEBI:18420"/>
    </cofactor>
</comment>
<keyword evidence="2" id="KW-1003">Cell membrane</keyword>
<feature type="transmembrane region" description="Helical" evidence="8">
    <location>
        <begin position="179"/>
        <end position="196"/>
    </location>
</feature>
<dbReference type="GO" id="GO:0071555">
    <property type="term" value="P:cell wall organization"/>
    <property type="evidence" value="ECO:0007669"/>
    <property type="project" value="TreeGrafter"/>
</dbReference>
<dbReference type="Proteomes" id="UP000008631">
    <property type="component" value="Chromosome"/>
</dbReference>
<gene>
    <name evidence="9" type="ordered locus">Isop_3093</name>
</gene>
<comment type="subcellular location">
    <subcellularLocation>
        <location evidence="1">Cell membrane</location>
        <topology evidence="1">Multi-pass membrane protein</topology>
    </subcellularLocation>
</comment>
<dbReference type="HOGENOM" id="CLU_023982_2_3_0"/>
<name>E8R3E8_ISOPI</name>
<keyword evidence="4 8" id="KW-0812">Transmembrane</keyword>
<keyword evidence="3 9" id="KW-0808">Transferase</keyword>
<evidence type="ECO:0000256" key="4">
    <source>
        <dbReference type="ARBA" id="ARBA00022692"/>
    </source>
</evidence>
<keyword evidence="7" id="KW-0479">Metal-binding</keyword>
<organism evidence="9 10">
    <name type="scientific">Isosphaera pallida (strain ATCC 43644 / DSM 9630 / IS1B)</name>
    <dbReference type="NCBI Taxonomy" id="575540"/>
    <lineage>
        <taxon>Bacteria</taxon>
        <taxon>Pseudomonadati</taxon>
        <taxon>Planctomycetota</taxon>
        <taxon>Planctomycetia</taxon>
        <taxon>Isosphaerales</taxon>
        <taxon>Isosphaeraceae</taxon>
        <taxon>Isosphaera</taxon>
    </lineage>
</organism>
<protein>
    <submittedName>
        <fullName evidence="9">Glycosyl transferase, family 4, conserved region</fullName>
    </submittedName>
</protein>
<evidence type="ECO:0000313" key="9">
    <source>
        <dbReference type="EMBL" id="ADV63658.1"/>
    </source>
</evidence>
<evidence type="ECO:0000256" key="3">
    <source>
        <dbReference type="ARBA" id="ARBA00022679"/>
    </source>
</evidence>
<dbReference type="GO" id="GO:0044038">
    <property type="term" value="P:cell wall macromolecule biosynthetic process"/>
    <property type="evidence" value="ECO:0007669"/>
    <property type="project" value="TreeGrafter"/>
</dbReference>
<proteinExistence type="predicted"/>